<dbReference type="KEGG" id="deo:CAY53_10025"/>
<dbReference type="OrthoDB" id="6047510at2"/>
<dbReference type="Proteomes" id="UP000239867">
    <property type="component" value="Chromosome"/>
</dbReference>
<reference evidence="1 2" key="1">
    <citation type="journal article" date="2018" name="MBio">
        <title>Insights into the evolution of host association through the isolation and characterization of a novel human periodontal pathobiont, Desulfobulbus oralis.</title>
        <authorList>
            <person name="Cross K.L."/>
            <person name="Chirania P."/>
            <person name="Xiong W."/>
            <person name="Beall C.J."/>
            <person name="Elkins J.G."/>
            <person name="Giannone R.J."/>
            <person name="Griffen A.L."/>
            <person name="Guss A.M."/>
            <person name="Hettich R.L."/>
            <person name="Joshi S.S."/>
            <person name="Mokrzan E.M."/>
            <person name="Martin R.K."/>
            <person name="Zhulin I.B."/>
            <person name="Leys E.J."/>
            <person name="Podar M."/>
        </authorList>
    </citation>
    <scope>NUCLEOTIDE SEQUENCE [LARGE SCALE GENOMIC DNA]</scope>
    <source>
        <strain evidence="1 2">ORNL</strain>
    </source>
</reference>
<accession>A0A2L1GQ34</accession>
<dbReference type="PROSITE" id="PS51257">
    <property type="entry name" value="PROKAR_LIPOPROTEIN"/>
    <property type="match status" value="1"/>
</dbReference>
<evidence type="ECO:0000313" key="2">
    <source>
        <dbReference type="Proteomes" id="UP000239867"/>
    </source>
</evidence>
<evidence type="ECO:0008006" key="3">
    <source>
        <dbReference type="Google" id="ProtNLM"/>
    </source>
</evidence>
<dbReference type="EMBL" id="CP021255">
    <property type="protein sequence ID" value="AVD71756.1"/>
    <property type="molecule type" value="Genomic_DNA"/>
</dbReference>
<organism evidence="1 2">
    <name type="scientific">Desulfobulbus oralis</name>
    <dbReference type="NCBI Taxonomy" id="1986146"/>
    <lineage>
        <taxon>Bacteria</taxon>
        <taxon>Pseudomonadati</taxon>
        <taxon>Thermodesulfobacteriota</taxon>
        <taxon>Desulfobulbia</taxon>
        <taxon>Desulfobulbales</taxon>
        <taxon>Desulfobulbaceae</taxon>
        <taxon>Desulfobulbus</taxon>
    </lineage>
</organism>
<dbReference type="InterPro" id="IPR025630">
    <property type="entry name" value="DUF4288"/>
</dbReference>
<keyword evidence="2" id="KW-1185">Reference proteome</keyword>
<dbReference type="AlphaFoldDB" id="A0A2L1GQ34"/>
<gene>
    <name evidence="1" type="ORF">CAY53_10025</name>
</gene>
<dbReference type="Pfam" id="PF14119">
    <property type="entry name" value="DUF4288"/>
    <property type="match status" value="1"/>
</dbReference>
<evidence type="ECO:0000313" key="1">
    <source>
        <dbReference type="EMBL" id="AVD71756.1"/>
    </source>
</evidence>
<dbReference type="RefSeq" id="WP_104936988.1">
    <property type="nucleotide sequence ID" value="NZ_CP021255.1"/>
</dbReference>
<sequence length="141" mass="16247">MTIKTGLNKMSWYTVSIIISCRLKGYDQGVFPVYENFTLFEADSSKQAYEKAKKYAEEYVAIDDNLRLNGKPAYWKFEGIRKIIEIRDHLSDELDVDLPHNGVEVSYSYMEVNSEQELMKLANGDAVVIKYIDAADDWGEK</sequence>
<proteinExistence type="predicted"/>
<protein>
    <recommendedName>
        <fullName evidence="3">DUF4288 domain-containing protein</fullName>
    </recommendedName>
</protein>
<name>A0A2L1GQ34_9BACT</name>